<dbReference type="Proteomes" id="UP000324974">
    <property type="component" value="Chromosome"/>
</dbReference>
<sequence length="409" mass="44524">MWHSIKYSLGWLMNDLLPAARGRPGSQAVHVRYESAGLVLHELPIPASADAVIVEVLLRLPNAARHKGDFTLRIPGYEPVPPESLRRDDRDPHRYRLNFRLPVPAFSSRAELLWRNHLLSEVAIPVLNLDEFLSQLKVTNPTVSAQIADRSVTAQTFVASQCRGLTTALVLKSASALVPLSQVGVRVAFRSENTAAEQVVPVALTSSQLNAKEALLTASPPKLPRRAGNYTATWYAGNRELVVLRMQAVTGAKFVQSLRISDTRFVVSDKAGVLRFVRHAPLPDSESIRIGPCFVLNSSQPGMAGWITLKTVGQPGNADAPVQAEQSVLVTDGPTIFAPGLFDLADVAGLNGFELRHKLHTLGVMSLHPVPTAIFNAEGGFKPPPEFSWTPTAEEELAERLAKLMKESG</sequence>
<gene>
    <name evidence="1" type="ORF">PX52LOC_08260</name>
</gene>
<evidence type="ECO:0000313" key="1">
    <source>
        <dbReference type="EMBL" id="QEL21130.1"/>
    </source>
</evidence>
<dbReference type="AlphaFoldDB" id="A0A5C1AQ50"/>
<keyword evidence="2" id="KW-1185">Reference proteome</keyword>
<accession>A0A5C1AQ50</accession>
<organism evidence="1 2">
    <name type="scientific">Limnoglobus roseus</name>
    <dbReference type="NCBI Taxonomy" id="2598579"/>
    <lineage>
        <taxon>Bacteria</taxon>
        <taxon>Pseudomonadati</taxon>
        <taxon>Planctomycetota</taxon>
        <taxon>Planctomycetia</taxon>
        <taxon>Gemmatales</taxon>
        <taxon>Gemmataceae</taxon>
        <taxon>Limnoglobus</taxon>
    </lineage>
</organism>
<dbReference type="EMBL" id="CP042425">
    <property type="protein sequence ID" value="QEL21130.1"/>
    <property type="molecule type" value="Genomic_DNA"/>
</dbReference>
<proteinExistence type="predicted"/>
<dbReference type="RefSeq" id="WP_168219506.1">
    <property type="nucleotide sequence ID" value="NZ_CP042425.1"/>
</dbReference>
<dbReference type="KEGG" id="lrs:PX52LOC_08260"/>
<evidence type="ECO:0000313" key="2">
    <source>
        <dbReference type="Proteomes" id="UP000324974"/>
    </source>
</evidence>
<reference evidence="2" key="1">
    <citation type="submission" date="2019-08" db="EMBL/GenBank/DDBJ databases">
        <title>Limnoglobus roseus gen. nov., sp. nov., a novel freshwater planctomycete with a giant genome from the family Gemmataceae.</title>
        <authorList>
            <person name="Kulichevskaya I.S."/>
            <person name="Naumoff D.G."/>
            <person name="Miroshnikov K."/>
            <person name="Ivanova A."/>
            <person name="Philippov D.A."/>
            <person name="Hakobyan A."/>
            <person name="Rijpstra I.C."/>
            <person name="Sinninghe Damste J.S."/>
            <person name="Liesack W."/>
            <person name="Dedysh S.N."/>
        </authorList>
    </citation>
    <scope>NUCLEOTIDE SEQUENCE [LARGE SCALE GENOMIC DNA]</scope>
    <source>
        <strain evidence="2">PX52</strain>
    </source>
</reference>
<protein>
    <submittedName>
        <fullName evidence="1">Uncharacterized protein</fullName>
    </submittedName>
</protein>
<name>A0A5C1AQ50_9BACT</name>